<evidence type="ECO:0000313" key="2">
    <source>
        <dbReference type="EMBL" id="MBV7270697.1"/>
    </source>
</evidence>
<dbReference type="RefSeq" id="WP_218547958.1">
    <property type="nucleotide sequence ID" value="NZ_JAGSPD010000023.1"/>
</dbReference>
<comment type="caution">
    <text evidence="2">The sequence shown here is derived from an EMBL/GenBank/DDBJ whole genome shotgun (WGS) entry which is preliminary data.</text>
</comment>
<keyword evidence="3" id="KW-1185">Reference proteome</keyword>
<gene>
    <name evidence="2" type="ORF">KCG49_16025</name>
</gene>
<evidence type="ECO:0000256" key="1">
    <source>
        <dbReference type="SAM" id="Phobius"/>
    </source>
</evidence>
<accession>A0A9X1JTJ8</accession>
<feature type="transmembrane region" description="Helical" evidence="1">
    <location>
        <begin position="29"/>
        <end position="50"/>
    </location>
</feature>
<keyword evidence="1" id="KW-0472">Membrane</keyword>
<protein>
    <recommendedName>
        <fullName evidence="4">Phage abortive infection protein</fullName>
    </recommendedName>
</protein>
<dbReference type="Proteomes" id="UP001138894">
    <property type="component" value="Unassembled WGS sequence"/>
</dbReference>
<dbReference type="EMBL" id="JAGSPD010000023">
    <property type="protein sequence ID" value="MBV7270697.1"/>
    <property type="molecule type" value="Genomic_DNA"/>
</dbReference>
<organism evidence="2 3">
    <name type="scientific">Winogradskyella luteola</name>
    <dbReference type="NCBI Taxonomy" id="2828330"/>
    <lineage>
        <taxon>Bacteria</taxon>
        <taxon>Pseudomonadati</taxon>
        <taxon>Bacteroidota</taxon>
        <taxon>Flavobacteriia</taxon>
        <taxon>Flavobacteriales</taxon>
        <taxon>Flavobacteriaceae</taxon>
        <taxon>Winogradskyella</taxon>
    </lineage>
</organism>
<evidence type="ECO:0000313" key="3">
    <source>
        <dbReference type="Proteomes" id="UP001138894"/>
    </source>
</evidence>
<evidence type="ECO:0008006" key="4">
    <source>
        <dbReference type="Google" id="ProtNLM"/>
    </source>
</evidence>
<feature type="transmembrane region" description="Helical" evidence="1">
    <location>
        <begin position="70"/>
        <end position="88"/>
    </location>
</feature>
<keyword evidence="1" id="KW-0812">Transmembrane</keyword>
<keyword evidence="1" id="KW-1133">Transmembrane helix</keyword>
<dbReference type="AlphaFoldDB" id="A0A9X1JTJ8"/>
<sequence>MNDKEKLKKKQNNISDKERINREKHSNLWIVRISVVFTVFTIAFYFIWFGLISNQNLSIKTADWGTFGDFVGGFGSTLLALVTIVLIYKSIQTQLFEFSRLSDLHQKQNIDSRFFNLLNLHNNLIKEVRGSVKNQIYKGDQYLHNLLCYYKEIETDVNQVKVDLGKRKISLLHIINNLSAMIEFLKVKEDTGLLEPEEVEEYLEVMRTQLNSNELLILAYLVRNVSQNNYNILESNQIFKYLDTEDHLSEKDRIVINDLLVK</sequence>
<proteinExistence type="predicted"/>
<name>A0A9X1JTJ8_9FLAO</name>
<reference evidence="2" key="1">
    <citation type="submission" date="2021-04" db="EMBL/GenBank/DDBJ databases">
        <authorList>
            <person name="Pira H."/>
            <person name="Risdian C."/>
            <person name="Wink J."/>
        </authorList>
    </citation>
    <scope>NUCLEOTIDE SEQUENCE</scope>
    <source>
        <strain evidence="2">WHY3</strain>
    </source>
</reference>